<dbReference type="InterPro" id="IPR055357">
    <property type="entry name" value="LRR_At1g61320_AtMIF1"/>
</dbReference>
<name>A0A453MFY1_AEGTS</name>
<keyword evidence="3" id="KW-1185">Reference proteome</keyword>
<reference evidence="3" key="1">
    <citation type="journal article" date="2014" name="Science">
        <title>Ancient hybridizations among the ancestral genomes of bread wheat.</title>
        <authorList>
            <consortium name="International Wheat Genome Sequencing Consortium,"/>
            <person name="Marcussen T."/>
            <person name="Sandve S.R."/>
            <person name="Heier L."/>
            <person name="Spannagl M."/>
            <person name="Pfeifer M."/>
            <person name="Jakobsen K.S."/>
            <person name="Wulff B.B."/>
            <person name="Steuernagel B."/>
            <person name="Mayer K.F."/>
            <person name="Olsen O.A."/>
        </authorList>
    </citation>
    <scope>NUCLEOTIDE SEQUENCE [LARGE SCALE GENOMIC DNA]</scope>
    <source>
        <strain evidence="3">cv. AL8/78</strain>
    </source>
</reference>
<reference evidence="2" key="5">
    <citation type="journal article" date="2021" name="G3 (Bethesda)">
        <title>Aegilops tauschii genome assembly Aet v5.0 features greater sequence contiguity and improved annotation.</title>
        <authorList>
            <person name="Wang L."/>
            <person name="Zhu T."/>
            <person name="Rodriguez J.C."/>
            <person name="Deal K.R."/>
            <person name="Dubcovsky J."/>
            <person name="McGuire P.E."/>
            <person name="Lux T."/>
            <person name="Spannagl M."/>
            <person name="Mayer K.F.X."/>
            <person name="Baldrich P."/>
            <person name="Meyers B.C."/>
            <person name="Huo N."/>
            <person name="Gu Y.Q."/>
            <person name="Zhou H."/>
            <person name="Devos K.M."/>
            <person name="Bennetzen J.L."/>
            <person name="Unver T."/>
            <person name="Budak H."/>
            <person name="Gulick P.J."/>
            <person name="Galiba G."/>
            <person name="Kalapos B."/>
            <person name="Nelson D.R."/>
            <person name="Li P."/>
            <person name="You F.M."/>
            <person name="Luo M.C."/>
            <person name="Dvorak J."/>
        </authorList>
    </citation>
    <scope>NUCLEOTIDE SEQUENCE [LARGE SCALE GENOMIC DNA]</scope>
    <source>
        <strain evidence="2">cv. AL8/78</strain>
    </source>
</reference>
<dbReference type="Pfam" id="PF23622">
    <property type="entry name" value="LRR_At1g61320_AtMIF1"/>
    <property type="match status" value="1"/>
</dbReference>
<proteinExistence type="predicted"/>
<organism evidence="2 3">
    <name type="scientific">Aegilops tauschii subsp. strangulata</name>
    <name type="common">Goatgrass</name>
    <dbReference type="NCBI Taxonomy" id="200361"/>
    <lineage>
        <taxon>Eukaryota</taxon>
        <taxon>Viridiplantae</taxon>
        <taxon>Streptophyta</taxon>
        <taxon>Embryophyta</taxon>
        <taxon>Tracheophyta</taxon>
        <taxon>Spermatophyta</taxon>
        <taxon>Magnoliopsida</taxon>
        <taxon>Liliopsida</taxon>
        <taxon>Poales</taxon>
        <taxon>Poaceae</taxon>
        <taxon>BOP clade</taxon>
        <taxon>Pooideae</taxon>
        <taxon>Triticodae</taxon>
        <taxon>Triticeae</taxon>
        <taxon>Triticinae</taxon>
        <taxon>Aegilops</taxon>
    </lineage>
</organism>
<dbReference type="PANTHER" id="PTHR35545:SF19">
    <property type="entry name" value="F-BOX DOMAIN-CONTAINING PROTEIN"/>
    <property type="match status" value="1"/>
</dbReference>
<evidence type="ECO:0000313" key="3">
    <source>
        <dbReference type="Proteomes" id="UP000015105"/>
    </source>
</evidence>
<dbReference type="Gramene" id="AET5Gv21168400.1">
    <property type="protein sequence ID" value="AET5Gv21168400.1"/>
    <property type="gene ID" value="AET5Gv21168400"/>
</dbReference>
<dbReference type="AlphaFoldDB" id="A0A453MFY1"/>
<reference evidence="2" key="4">
    <citation type="submission" date="2019-03" db="UniProtKB">
        <authorList>
            <consortium name="EnsemblPlants"/>
        </authorList>
    </citation>
    <scope>IDENTIFICATION</scope>
</reference>
<dbReference type="Proteomes" id="UP000015105">
    <property type="component" value="Chromosome 5D"/>
</dbReference>
<reference evidence="3" key="2">
    <citation type="journal article" date="2017" name="Nat. Plants">
        <title>The Aegilops tauschii genome reveals multiple impacts of transposons.</title>
        <authorList>
            <person name="Zhao G."/>
            <person name="Zou C."/>
            <person name="Li K."/>
            <person name="Wang K."/>
            <person name="Li T."/>
            <person name="Gao L."/>
            <person name="Zhang X."/>
            <person name="Wang H."/>
            <person name="Yang Z."/>
            <person name="Liu X."/>
            <person name="Jiang W."/>
            <person name="Mao L."/>
            <person name="Kong X."/>
            <person name="Jiao Y."/>
            <person name="Jia J."/>
        </authorList>
    </citation>
    <scope>NUCLEOTIDE SEQUENCE [LARGE SCALE GENOMIC DNA]</scope>
    <source>
        <strain evidence="3">cv. AL8/78</strain>
    </source>
</reference>
<sequence>MESPVAKKGTLWIQPEMKQLSTAFNKLRKLTLRGIFVEFDIIWTLAFLEAAPTMEILLIEVWDHACSAFVNDEERRSVFAERKNPQWEMDFHCSKNGLLKELQFVGFRSLEQQFVFIRALLGRAPNLQTILLKGAEQCKYCNALDTKSCCSTESSFPKSEDEQAMVARRITDGKSSPRVIFHE</sequence>
<dbReference type="EnsemblPlants" id="AET5Gv21168400.1">
    <property type="protein sequence ID" value="AET5Gv21168400.1"/>
    <property type="gene ID" value="AET5Gv21168400"/>
</dbReference>
<evidence type="ECO:0000259" key="1">
    <source>
        <dbReference type="Pfam" id="PF23622"/>
    </source>
</evidence>
<dbReference type="PANTHER" id="PTHR35545">
    <property type="entry name" value="F-BOX DOMAIN-CONTAINING PROTEIN"/>
    <property type="match status" value="1"/>
</dbReference>
<feature type="domain" description="At1g61320/AtMIF1 LRR" evidence="1">
    <location>
        <begin position="19"/>
        <end position="169"/>
    </location>
</feature>
<reference evidence="2" key="3">
    <citation type="journal article" date="2017" name="Nature">
        <title>Genome sequence of the progenitor of the wheat D genome Aegilops tauschii.</title>
        <authorList>
            <person name="Luo M.C."/>
            <person name="Gu Y.Q."/>
            <person name="Puiu D."/>
            <person name="Wang H."/>
            <person name="Twardziok S.O."/>
            <person name="Deal K.R."/>
            <person name="Huo N."/>
            <person name="Zhu T."/>
            <person name="Wang L."/>
            <person name="Wang Y."/>
            <person name="McGuire P.E."/>
            <person name="Liu S."/>
            <person name="Long H."/>
            <person name="Ramasamy R.K."/>
            <person name="Rodriguez J.C."/>
            <person name="Van S.L."/>
            <person name="Yuan L."/>
            <person name="Wang Z."/>
            <person name="Xia Z."/>
            <person name="Xiao L."/>
            <person name="Anderson O.D."/>
            <person name="Ouyang S."/>
            <person name="Liang Y."/>
            <person name="Zimin A.V."/>
            <person name="Pertea G."/>
            <person name="Qi P."/>
            <person name="Bennetzen J.L."/>
            <person name="Dai X."/>
            <person name="Dawson M.W."/>
            <person name="Muller H.G."/>
            <person name="Kugler K."/>
            <person name="Rivarola-Duarte L."/>
            <person name="Spannagl M."/>
            <person name="Mayer K.F.X."/>
            <person name="Lu F.H."/>
            <person name="Bevan M.W."/>
            <person name="Leroy P."/>
            <person name="Li P."/>
            <person name="You F.M."/>
            <person name="Sun Q."/>
            <person name="Liu Z."/>
            <person name="Lyons E."/>
            <person name="Wicker T."/>
            <person name="Salzberg S.L."/>
            <person name="Devos K.M."/>
            <person name="Dvorak J."/>
        </authorList>
    </citation>
    <scope>NUCLEOTIDE SEQUENCE [LARGE SCALE GENOMIC DNA]</scope>
    <source>
        <strain evidence="2">cv. AL8/78</strain>
    </source>
</reference>
<protein>
    <recommendedName>
        <fullName evidence="1">At1g61320/AtMIF1 LRR domain-containing protein</fullName>
    </recommendedName>
</protein>
<evidence type="ECO:0000313" key="2">
    <source>
        <dbReference type="EnsemblPlants" id="AET5Gv21168400.1"/>
    </source>
</evidence>
<accession>A0A453MFY1</accession>